<dbReference type="Gene3D" id="3.30.200.20">
    <property type="entry name" value="Phosphorylase Kinase, domain 1"/>
    <property type="match status" value="1"/>
</dbReference>
<gene>
    <name evidence="2" type="ORF">F2Q69_00050605</name>
</gene>
<reference evidence="2" key="1">
    <citation type="submission" date="2019-12" db="EMBL/GenBank/DDBJ databases">
        <title>Genome sequencing and annotation of Brassica cretica.</title>
        <authorList>
            <person name="Studholme D.J."/>
            <person name="Sarris P."/>
        </authorList>
    </citation>
    <scope>NUCLEOTIDE SEQUENCE</scope>
    <source>
        <strain evidence="2">PFS-109/04</strain>
        <tissue evidence="2">Leaf</tissue>
    </source>
</reference>
<name>A0A8S9PKL6_BRACR</name>
<evidence type="ECO:0000313" key="3">
    <source>
        <dbReference type="Proteomes" id="UP000712600"/>
    </source>
</evidence>
<sequence>MVTKNSQKSNLGVTKSMNFFQKIIKPFKRSSNRGLEDDIDRISAQEQKVFTFQALVSATKDFNPTHKLGEGGFGPVFKPGHLEEPEHPGVPGSRHRRRTHRPTGASSVGTLSTTGSRTDSFGSNLNTHTGGSNTGTGKATPLSSRIPTPTRTHATRSVGAASGSSDPHGKRPMSY</sequence>
<feature type="compositionally biased region" description="Polar residues" evidence="1">
    <location>
        <begin position="104"/>
        <end position="121"/>
    </location>
</feature>
<evidence type="ECO:0000256" key="1">
    <source>
        <dbReference type="SAM" id="MobiDB-lite"/>
    </source>
</evidence>
<proteinExistence type="predicted"/>
<accession>A0A8S9PKL6</accession>
<dbReference type="EMBL" id="QGKX02001347">
    <property type="protein sequence ID" value="KAF3524093.1"/>
    <property type="molecule type" value="Genomic_DNA"/>
</dbReference>
<feature type="region of interest" description="Disordered" evidence="1">
    <location>
        <begin position="66"/>
        <end position="175"/>
    </location>
</feature>
<dbReference type="Proteomes" id="UP000712600">
    <property type="component" value="Unassembled WGS sequence"/>
</dbReference>
<dbReference type="AlphaFoldDB" id="A0A8S9PKL6"/>
<feature type="compositionally biased region" description="Polar residues" evidence="1">
    <location>
        <begin position="141"/>
        <end position="152"/>
    </location>
</feature>
<evidence type="ECO:0000313" key="2">
    <source>
        <dbReference type="EMBL" id="KAF3524093.1"/>
    </source>
</evidence>
<feature type="compositionally biased region" description="Low complexity" evidence="1">
    <location>
        <begin position="122"/>
        <end position="137"/>
    </location>
</feature>
<organism evidence="2 3">
    <name type="scientific">Brassica cretica</name>
    <name type="common">Mustard</name>
    <dbReference type="NCBI Taxonomy" id="69181"/>
    <lineage>
        <taxon>Eukaryota</taxon>
        <taxon>Viridiplantae</taxon>
        <taxon>Streptophyta</taxon>
        <taxon>Embryophyta</taxon>
        <taxon>Tracheophyta</taxon>
        <taxon>Spermatophyta</taxon>
        <taxon>Magnoliopsida</taxon>
        <taxon>eudicotyledons</taxon>
        <taxon>Gunneridae</taxon>
        <taxon>Pentapetalae</taxon>
        <taxon>rosids</taxon>
        <taxon>malvids</taxon>
        <taxon>Brassicales</taxon>
        <taxon>Brassicaceae</taxon>
        <taxon>Brassiceae</taxon>
        <taxon>Brassica</taxon>
    </lineage>
</organism>
<comment type="caution">
    <text evidence="2">The sequence shown here is derived from an EMBL/GenBank/DDBJ whole genome shotgun (WGS) entry which is preliminary data.</text>
</comment>
<protein>
    <submittedName>
        <fullName evidence="2">Uncharacterized protein</fullName>
    </submittedName>
</protein>